<dbReference type="OrthoDB" id="333308at2"/>
<dbReference type="SUPFAM" id="SSF52172">
    <property type="entry name" value="CheY-like"/>
    <property type="match status" value="1"/>
</dbReference>
<evidence type="ECO:0000256" key="1">
    <source>
        <dbReference type="PROSITE-ProRule" id="PRU00169"/>
    </source>
</evidence>
<dbReference type="RefSeq" id="WP_052064609.1">
    <property type="nucleotide sequence ID" value="NZ_JQSG02000006.1"/>
</dbReference>
<accession>A0A1A6C1B3</accession>
<dbReference type="InterPro" id="IPR001789">
    <property type="entry name" value="Sig_transdc_resp-reg_receiver"/>
</dbReference>
<dbReference type="PROSITE" id="PS50110">
    <property type="entry name" value="RESPONSE_REGULATORY"/>
    <property type="match status" value="1"/>
</dbReference>
<dbReference type="Proteomes" id="UP000029273">
    <property type="component" value="Unassembled WGS sequence"/>
</dbReference>
<dbReference type="SMART" id="SM00448">
    <property type="entry name" value="REC"/>
    <property type="match status" value="1"/>
</dbReference>
<keyword evidence="1" id="KW-0597">Phosphoprotein</keyword>
<dbReference type="Pfam" id="PF00072">
    <property type="entry name" value="Response_reg"/>
    <property type="match status" value="1"/>
</dbReference>
<dbReference type="AlphaFoldDB" id="A0A1A6C1B3"/>
<dbReference type="STRING" id="160660.BJI67_15265"/>
<comment type="caution">
    <text evidence="3">The sequence shown here is derived from an EMBL/GenBank/DDBJ whole genome shotgun (WGS) entry which is preliminary data.</text>
</comment>
<feature type="domain" description="Response regulatory" evidence="2">
    <location>
        <begin position="22"/>
        <end position="145"/>
    </location>
</feature>
<protein>
    <recommendedName>
        <fullName evidence="2">Response regulatory domain-containing protein</fullName>
    </recommendedName>
</protein>
<dbReference type="EMBL" id="JQSG02000006">
    <property type="protein sequence ID" value="OBS08339.1"/>
    <property type="molecule type" value="Genomic_DNA"/>
</dbReference>
<keyword evidence="4" id="KW-1185">Reference proteome</keyword>
<dbReference type="GO" id="GO:0000160">
    <property type="term" value="P:phosphorelay signal transduction system"/>
    <property type="evidence" value="ECO:0007669"/>
    <property type="project" value="InterPro"/>
</dbReference>
<dbReference type="InterPro" id="IPR011006">
    <property type="entry name" value="CheY-like_superfamily"/>
</dbReference>
<proteinExistence type="predicted"/>
<dbReference type="Gene3D" id="3.40.50.2300">
    <property type="match status" value="1"/>
</dbReference>
<organism evidence="3 4">
    <name type="scientific">Acidihalobacter prosperus</name>
    <dbReference type="NCBI Taxonomy" id="160660"/>
    <lineage>
        <taxon>Bacteria</taxon>
        <taxon>Pseudomonadati</taxon>
        <taxon>Pseudomonadota</taxon>
        <taxon>Gammaproteobacteria</taxon>
        <taxon>Chromatiales</taxon>
        <taxon>Ectothiorhodospiraceae</taxon>
        <taxon>Acidihalobacter</taxon>
    </lineage>
</organism>
<gene>
    <name evidence="3" type="ORF">Thpro_022589</name>
</gene>
<reference evidence="3 4" key="1">
    <citation type="journal article" date="2014" name="Genome Announc.">
        <title>Draft Genome Sequence of the Iron-Oxidizing, Acidophilic, and Halotolerant 'Thiobacillus prosperus' Type Strain DSM 5130.</title>
        <authorList>
            <person name="Ossandon F.J."/>
            <person name="Cardenas J.P."/>
            <person name="Corbett M."/>
            <person name="Quatrini R."/>
            <person name="Holmes D.S."/>
            <person name="Watkin E."/>
        </authorList>
    </citation>
    <scope>NUCLEOTIDE SEQUENCE [LARGE SCALE GENOMIC DNA]</scope>
    <source>
        <strain evidence="3 4">DSM 5130</strain>
    </source>
</reference>
<feature type="modified residue" description="4-aspartylphosphate" evidence="1">
    <location>
        <position position="73"/>
    </location>
</feature>
<name>A0A1A6C1B3_9GAMM</name>
<evidence type="ECO:0000313" key="3">
    <source>
        <dbReference type="EMBL" id="OBS08339.1"/>
    </source>
</evidence>
<evidence type="ECO:0000313" key="4">
    <source>
        <dbReference type="Proteomes" id="UP000029273"/>
    </source>
</evidence>
<sequence length="146" mass="16381">MSTTPIRRWHGLAVGESPAFRHVLVVDDNDFYAERLTADLAARGATCERARTAAEGMAMLDAGRERYDAVVTDISMETELAGLKVLRHARRIGFRGQVASATTALDARWAFTLNRFFLGVVYRADYLIPKRPIARDGEVLWIRVSR</sequence>
<evidence type="ECO:0000259" key="2">
    <source>
        <dbReference type="PROSITE" id="PS50110"/>
    </source>
</evidence>